<feature type="compositionally biased region" description="Low complexity" evidence="1">
    <location>
        <begin position="377"/>
        <end position="389"/>
    </location>
</feature>
<feature type="compositionally biased region" description="Basic and acidic residues" evidence="1">
    <location>
        <begin position="255"/>
        <end position="271"/>
    </location>
</feature>
<proteinExistence type="predicted"/>
<keyword evidence="4" id="KW-1185">Reference proteome</keyword>
<feature type="region of interest" description="Disordered" evidence="1">
    <location>
        <begin position="172"/>
        <end position="193"/>
    </location>
</feature>
<dbReference type="STRING" id="1408163.A0A0F4Z1Z2"/>
<dbReference type="GeneID" id="25313781"/>
<gene>
    <name evidence="3" type="ORF">T310_1430</name>
</gene>
<feature type="compositionally biased region" description="Low complexity" evidence="1">
    <location>
        <begin position="277"/>
        <end position="286"/>
    </location>
</feature>
<dbReference type="EMBL" id="LASV01000060">
    <property type="protein sequence ID" value="KKA24529.1"/>
    <property type="molecule type" value="Genomic_DNA"/>
</dbReference>
<reference evidence="3 4" key="1">
    <citation type="submission" date="2015-04" db="EMBL/GenBank/DDBJ databases">
        <authorList>
            <person name="Heijne W.H."/>
            <person name="Fedorova N.D."/>
            <person name="Nierman W.C."/>
            <person name="Vollebregt A.W."/>
            <person name="Zhao Z."/>
            <person name="Wu L."/>
            <person name="Kumar M."/>
            <person name="Stam H."/>
            <person name="van den Berg M.A."/>
            <person name="Pel H.J."/>
        </authorList>
    </citation>
    <scope>NUCLEOTIDE SEQUENCE [LARGE SCALE GENOMIC DNA]</scope>
    <source>
        <strain evidence="3 4">CBS 393.64</strain>
    </source>
</reference>
<sequence length="482" mass="52428">MEVWSGNIATGTGSLAVKLLNSSPHRQCVIPKDVKLSLHSLVNPALIPLYARAGPSVEVHSTNIETSQWLKTRLLGSIWLEEDDDLDRCKSMQCPVGLLISVEGSGGGHPSGCIVSDLLIYGVLSTPETLGRPPSPPNSSSPGDMMQDELHLALKRDLRIYAAPLSASFVQKAQSLPSPPSSPENNNSGCEPEFAQFIPDLRSPSPKRKRIATIFEVAAQHHRRVRQRGGEAVSQLMATATSLSQTAPHLPPLTVKKEPEEVGKPALERLGSRRSRSVSLSGNLRVGKTPDAREDPRPSTAKGQIRRTASKRELSHSFLETESQPAAPSPLPAGQEDEESEASPKDAETIISENKALITRTILTCMRLYGYHRKASRSSSTSKNNVTNSHQDVDPLNEDSIVAETLTAPAEHGHGPAISDEDEFKAMYHATYKASTFALRKYLKERRPPSDDISTSVTVPVLSKERVTNVVDGILKLFCEDN</sequence>
<protein>
    <recommendedName>
        <fullName evidence="2">Sld7 C-terminal domain-containing protein</fullName>
    </recommendedName>
</protein>
<accession>A0A0F4Z1Z2</accession>
<evidence type="ECO:0000256" key="1">
    <source>
        <dbReference type="SAM" id="MobiDB-lite"/>
    </source>
</evidence>
<dbReference type="Pfam" id="PF18596">
    <property type="entry name" value="Sld7_C"/>
    <property type="match status" value="1"/>
</dbReference>
<dbReference type="InterPro" id="IPR041260">
    <property type="entry name" value="Sld7_C"/>
</dbReference>
<evidence type="ECO:0000259" key="2">
    <source>
        <dbReference type="Pfam" id="PF18596"/>
    </source>
</evidence>
<organism evidence="3 4">
    <name type="scientific">Rasamsonia emersonii (strain ATCC 16479 / CBS 393.64 / IMI 116815)</name>
    <dbReference type="NCBI Taxonomy" id="1408163"/>
    <lineage>
        <taxon>Eukaryota</taxon>
        <taxon>Fungi</taxon>
        <taxon>Dikarya</taxon>
        <taxon>Ascomycota</taxon>
        <taxon>Pezizomycotina</taxon>
        <taxon>Eurotiomycetes</taxon>
        <taxon>Eurotiomycetidae</taxon>
        <taxon>Eurotiales</taxon>
        <taxon>Trichocomaceae</taxon>
        <taxon>Rasamsonia</taxon>
    </lineage>
</organism>
<evidence type="ECO:0000313" key="3">
    <source>
        <dbReference type="EMBL" id="KKA24529.1"/>
    </source>
</evidence>
<feature type="domain" description="Sld7 C-terminal" evidence="2">
    <location>
        <begin position="353"/>
        <end position="479"/>
    </location>
</feature>
<dbReference type="OrthoDB" id="4205424at2759"/>
<dbReference type="AlphaFoldDB" id="A0A0F4Z1Z2"/>
<name>A0A0F4Z1Z2_RASE3</name>
<dbReference type="RefSeq" id="XP_013331141.1">
    <property type="nucleotide sequence ID" value="XM_013475687.1"/>
</dbReference>
<evidence type="ECO:0000313" key="4">
    <source>
        <dbReference type="Proteomes" id="UP000053958"/>
    </source>
</evidence>
<feature type="compositionally biased region" description="Basic and acidic residues" evidence="1">
    <location>
        <begin position="288"/>
        <end position="297"/>
    </location>
</feature>
<feature type="region of interest" description="Disordered" evidence="1">
    <location>
        <begin position="242"/>
        <end position="351"/>
    </location>
</feature>
<feature type="compositionally biased region" description="Low complexity" evidence="1">
    <location>
        <begin position="183"/>
        <end position="193"/>
    </location>
</feature>
<dbReference type="Proteomes" id="UP000053958">
    <property type="component" value="Unassembled WGS sequence"/>
</dbReference>
<feature type="region of interest" description="Disordered" evidence="1">
    <location>
        <begin position="374"/>
        <end position="395"/>
    </location>
</feature>
<comment type="caution">
    <text evidence="3">The sequence shown here is derived from an EMBL/GenBank/DDBJ whole genome shotgun (WGS) entry which is preliminary data.</text>
</comment>